<gene>
    <name evidence="5" type="ordered locus">UWK_03062</name>
</gene>
<reference evidence="6" key="1">
    <citation type="journal article" date="2013" name="Stand. Genomic Sci.">
        <title>Complete genome sequence of Desulfocapsa sulfexigens, a marine deltaproteobacterium specialized in disproportionating inorganic sulfur compounds.</title>
        <authorList>
            <person name="Finster K.W."/>
            <person name="Kjeldsen K.U."/>
            <person name="Kube M."/>
            <person name="Reinhardt R."/>
            <person name="Mussmann M."/>
            <person name="Amann R."/>
            <person name="Schreiber L."/>
        </authorList>
    </citation>
    <scope>NUCLEOTIDE SEQUENCE [LARGE SCALE GENOMIC DNA]</scope>
    <source>
        <strain evidence="6">DSM 10523 / SB164P1</strain>
    </source>
</reference>
<accession>M1PTD4</accession>
<dbReference type="HOGENOM" id="CLU_046484_7_1_7"/>
<dbReference type="Pfam" id="PF00565">
    <property type="entry name" value="SNase"/>
    <property type="match status" value="1"/>
</dbReference>
<sequence length="179" mass="21026">MLKKPKRNVLPDQFDFFQYLLFVVLLSLLYSSQILAGTSGTAIVEKIIDGDTIVVKYKSNSVRVRLWGIDTPEYHQAYSRVAKRFTAKLAAGKVVTLQVKDWDDYGRMVAVVTLSDQRCLNEELLKEGLAWVHIYYCKEPICNDWYSYEKKARTQQIGLWRETSPVPPWIWKRRKQYRK</sequence>
<dbReference type="PANTHER" id="PTHR12302">
    <property type="entry name" value="EBNA2 BINDING PROTEIN P100"/>
    <property type="match status" value="1"/>
</dbReference>
<feature type="domain" description="TNase-like" evidence="4">
    <location>
        <begin position="38"/>
        <end position="162"/>
    </location>
</feature>
<dbReference type="InterPro" id="IPR035437">
    <property type="entry name" value="SNase_OB-fold_sf"/>
</dbReference>
<proteinExistence type="predicted"/>
<dbReference type="InterPro" id="IPR002071">
    <property type="entry name" value="Thermonucl_AS"/>
</dbReference>
<dbReference type="PANTHER" id="PTHR12302:SF3">
    <property type="entry name" value="SERINE_THREONINE-PROTEIN KINASE 31"/>
    <property type="match status" value="1"/>
</dbReference>
<evidence type="ECO:0000259" key="4">
    <source>
        <dbReference type="PROSITE" id="PS50830"/>
    </source>
</evidence>
<dbReference type="Proteomes" id="UP000011721">
    <property type="component" value="Chromosome"/>
</dbReference>
<dbReference type="InterPro" id="IPR016071">
    <property type="entry name" value="Staphylococal_nuclease_OB-fold"/>
</dbReference>
<name>M1PTD4_DESSD</name>
<evidence type="ECO:0000313" key="6">
    <source>
        <dbReference type="Proteomes" id="UP000011721"/>
    </source>
</evidence>
<dbReference type="SMART" id="SM00318">
    <property type="entry name" value="SNc"/>
    <property type="match status" value="1"/>
</dbReference>
<protein>
    <submittedName>
        <fullName evidence="5">Micrococcal nuclease-like nuclease</fullName>
    </submittedName>
</protein>
<dbReference type="GO" id="GO:0016787">
    <property type="term" value="F:hydrolase activity"/>
    <property type="evidence" value="ECO:0007669"/>
    <property type="project" value="UniProtKB-KW"/>
</dbReference>
<evidence type="ECO:0000256" key="1">
    <source>
        <dbReference type="ARBA" id="ARBA00022722"/>
    </source>
</evidence>
<evidence type="ECO:0000313" key="5">
    <source>
        <dbReference type="EMBL" id="AGF79591.1"/>
    </source>
</evidence>
<dbReference type="PROSITE" id="PS50830">
    <property type="entry name" value="TNASE_3"/>
    <property type="match status" value="1"/>
</dbReference>
<dbReference type="KEGG" id="dsf:UWK_03062"/>
<dbReference type="EMBL" id="CP003985">
    <property type="protein sequence ID" value="AGF79591.1"/>
    <property type="molecule type" value="Genomic_DNA"/>
</dbReference>
<dbReference type="RefSeq" id="WP_015405275.1">
    <property type="nucleotide sequence ID" value="NC_020304.1"/>
</dbReference>
<evidence type="ECO:0000256" key="3">
    <source>
        <dbReference type="ARBA" id="ARBA00022801"/>
    </source>
</evidence>
<dbReference type="GO" id="GO:0003676">
    <property type="term" value="F:nucleic acid binding"/>
    <property type="evidence" value="ECO:0007669"/>
    <property type="project" value="InterPro"/>
</dbReference>
<dbReference type="Gene3D" id="2.40.50.90">
    <property type="match status" value="1"/>
</dbReference>
<dbReference type="SUPFAM" id="SSF50199">
    <property type="entry name" value="Staphylococcal nuclease"/>
    <property type="match status" value="1"/>
</dbReference>
<evidence type="ECO:0000256" key="2">
    <source>
        <dbReference type="ARBA" id="ARBA00022759"/>
    </source>
</evidence>
<keyword evidence="2" id="KW-0255">Endonuclease</keyword>
<dbReference type="PROSITE" id="PS01123">
    <property type="entry name" value="TNASE_1"/>
    <property type="match status" value="1"/>
</dbReference>
<dbReference type="eggNOG" id="COG1525">
    <property type="taxonomic scope" value="Bacteria"/>
</dbReference>
<dbReference type="GO" id="GO:0004519">
    <property type="term" value="F:endonuclease activity"/>
    <property type="evidence" value="ECO:0007669"/>
    <property type="project" value="UniProtKB-KW"/>
</dbReference>
<keyword evidence="6" id="KW-1185">Reference proteome</keyword>
<keyword evidence="1" id="KW-0540">Nuclease</keyword>
<dbReference type="AlphaFoldDB" id="M1PTD4"/>
<dbReference type="STRING" id="1167006.UWK_03062"/>
<organism evidence="5 6">
    <name type="scientific">Desulfocapsa sulfexigens (strain DSM 10523 / SB164P1)</name>
    <dbReference type="NCBI Taxonomy" id="1167006"/>
    <lineage>
        <taxon>Bacteria</taxon>
        <taxon>Pseudomonadati</taxon>
        <taxon>Thermodesulfobacteriota</taxon>
        <taxon>Desulfobulbia</taxon>
        <taxon>Desulfobulbales</taxon>
        <taxon>Desulfocapsaceae</taxon>
        <taxon>Desulfocapsa</taxon>
    </lineage>
</organism>
<keyword evidence="3" id="KW-0378">Hydrolase</keyword>